<dbReference type="GO" id="GO:0022857">
    <property type="term" value="F:transmembrane transporter activity"/>
    <property type="evidence" value="ECO:0007669"/>
    <property type="project" value="InterPro"/>
</dbReference>
<keyword evidence="7" id="KW-1185">Reference proteome</keyword>
<dbReference type="Proteomes" id="UP000244173">
    <property type="component" value="Chromosome"/>
</dbReference>
<dbReference type="SUPFAM" id="SSF103473">
    <property type="entry name" value="MFS general substrate transporter"/>
    <property type="match status" value="1"/>
</dbReference>
<protein>
    <submittedName>
        <fullName evidence="6">MFS transporter</fullName>
    </submittedName>
</protein>
<dbReference type="PANTHER" id="PTHR42910">
    <property type="entry name" value="TRANSPORTER SCO4007-RELATED"/>
    <property type="match status" value="1"/>
</dbReference>
<feature type="transmembrane region" description="Helical" evidence="4">
    <location>
        <begin position="168"/>
        <end position="187"/>
    </location>
</feature>
<dbReference type="PANTHER" id="PTHR42910:SF1">
    <property type="entry name" value="MAJOR FACILITATOR SUPERFAMILY (MFS) PROFILE DOMAIN-CONTAINING PROTEIN"/>
    <property type="match status" value="1"/>
</dbReference>
<gene>
    <name evidence="6" type="ORF">DAI18_06705</name>
</gene>
<dbReference type="CDD" id="cd17324">
    <property type="entry name" value="MFS_NepI_like"/>
    <property type="match status" value="1"/>
</dbReference>
<dbReference type="InterPro" id="IPR036259">
    <property type="entry name" value="MFS_trans_sf"/>
</dbReference>
<dbReference type="Pfam" id="PF07690">
    <property type="entry name" value="MFS_1"/>
    <property type="match status" value="1"/>
</dbReference>
<dbReference type="InterPro" id="IPR020846">
    <property type="entry name" value="MFS_dom"/>
</dbReference>
<feature type="transmembrane region" description="Helical" evidence="4">
    <location>
        <begin position="45"/>
        <end position="68"/>
    </location>
</feature>
<dbReference type="STRING" id="1122240.GCA_000620105_03448"/>
<dbReference type="InterPro" id="IPR011701">
    <property type="entry name" value="MFS"/>
</dbReference>
<feature type="transmembrane region" description="Helical" evidence="4">
    <location>
        <begin position="80"/>
        <end position="97"/>
    </location>
</feature>
<feature type="transmembrane region" description="Helical" evidence="4">
    <location>
        <begin position="219"/>
        <end position="241"/>
    </location>
</feature>
<dbReference type="OrthoDB" id="9815356at2"/>
<evidence type="ECO:0000313" key="7">
    <source>
        <dbReference type="Proteomes" id="UP000244173"/>
    </source>
</evidence>
<feature type="transmembrane region" description="Helical" evidence="4">
    <location>
        <begin position="137"/>
        <end position="162"/>
    </location>
</feature>
<keyword evidence="1 4" id="KW-0812">Transmembrane</keyword>
<feature type="transmembrane region" description="Helical" evidence="4">
    <location>
        <begin position="278"/>
        <end position="296"/>
    </location>
</feature>
<evidence type="ECO:0000256" key="2">
    <source>
        <dbReference type="ARBA" id="ARBA00022989"/>
    </source>
</evidence>
<keyword evidence="3 4" id="KW-0472">Membrane</keyword>
<evidence type="ECO:0000256" key="1">
    <source>
        <dbReference type="ARBA" id="ARBA00022692"/>
    </source>
</evidence>
<feature type="transmembrane region" description="Helical" evidence="4">
    <location>
        <begin position="12"/>
        <end position="33"/>
    </location>
</feature>
<evidence type="ECO:0000256" key="3">
    <source>
        <dbReference type="ARBA" id="ARBA00023136"/>
    </source>
</evidence>
<reference evidence="6 7" key="1">
    <citation type="submission" date="2018-04" db="EMBL/GenBank/DDBJ databases">
        <title>Denitrifier Microvirgula.</title>
        <authorList>
            <person name="Anderson E."/>
            <person name="Jang J."/>
            <person name="Ishii S."/>
        </authorList>
    </citation>
    <scope>NUCLEOTIDE SEQUENCE [LARGE SCALE GENOMIC DNA]</scope>
    <source>
        <strain evidence="6 7">BE2.4</strain>
    </source>
</reference>
<dbReference type="PROSITE" id="PS50850">
    <property type="entry name" value="MFS"/>
    <property type="match status" value="1"/>
</dbReference>
<dbReference type="RefSeq" id="WP_107888978.1">
    <property type="nucleotide sequence ID" value="NZ_CP028519.1"/>
</dbReference>
<proteinExistence type="predicted"/>
<evidence type="ECO:0000259" key="5">
    <source>
        <dbReference type="PROSITE" id="PS50850"/>
    </source>
</evidence>
<name>A0A2S0P8P1_9NEIS</name>
<feature type="transmembrane region" description="Helical" evidence="4">
    <location>
        <begin position="247"/>
        <end position="266"/>
    </location>
</feature>
<feature type="transmembrane region" description="Helical" evidence="4">
    <location>
        <begin position="370"/>
        <end position="387"/>
    </location>
</feature>
<dbReference type="KEGG" id="maer:DAI18_06705"/>
<dbReference type="AlphaFoldDB" id="A0A2S0P8P1"/>
<accession>A0A2S0P8P1</accession>
<keyword evidence="2 4" id="KW-1133">Transmembrane helix</keyword>
<sequence>MPPPASSPRLPPSMVALMAVATGLTVASNYYAQPLLHTIARYFDLSIASAGFLVTTAQLGYSLGLMLLVPLGDILERRRLIVGMSLLVAAGLLLTAFGRQFWLILLGTALTGLFSVVAQVLVPYAASLAAPSERGRVVGTIMSGLLLGILLARTLAGALAALGGWQTVYWVAAILMSLMAFALWRTLPAHRPDTRLSYPRLLASVFLLFVEEPVLRLRALLGAIVFGAFSLLWTPMAFLLARAPFHYSDATIGLFGLAGAAGALAASRAGRLADAGHAGRATTFGLCCLLLSWLPIAQAKSSIVAFVIGVLLLDLAVQAVHVTNQSVIYRIRPEARSRLTAAYMTCYFIGGALGSVTSTAIYMVADWTGVMIAGAVLTLTGLVIWWFSTERKVIDRHAA</sequence>
<evidence type="ECO:0000313" key="6">
    <source>
        <dbReference type="EMBL" id="AVY93770.1"/>
    </source>
</evidence>
<organism evidence="6 7">
    <name type="scientific">Microvirgula aerodenitrificans</name>
    <dbReference type="NCBI Taxonomy" id="57480"/>
    <lineage>
        <taxon>Bacteria</taxon>
        <taxon>Pseudomonadati</taxon>
        <taxon>Pseudomonadota</taxon>
        <taxon>Betaproteobacteria</taxon>
        <taxon>Neisseriales</taxon>
        <taxon>Aquaspirillaceae</taxon>
        <taxon>Microvirgula</taxon>
    </lineage>
</organism>
<evidence type="ECO:0000256" key="4">
    <source>
        <dbReference type="SAM" id="Phobius"/>
    </source>
</evidence>
<feature type="transmembrane region" description="Helical" evidence="4">
    <location>
        <begin position="302"/>
        <end position="320"/>
    </location>
</feature>
<dbReference type="EMBL" id="CP028519">
    <property type="protein sequence ID" value="AVY93770.1"/>
    <property type="molecule type" value="Genomic_DNA"/>
</dbReference>
<feature type="domain" description="Major facilitator superfamily (MFS) profile" evidence="5">
    <location>
        <begin position="14"/>
        <end position="392"/>
    </location>
</feature>
<feature type="transmembrane region" description="Helical" evidence="4">
    <location>
        <begin position="103"/>
        <end position="125"/>
    </location>
</feature>
<feature type="transmembrane region" description="Helical" evidence="4">
    <location>
        <begin position="341"/>
        <end position="364"/>
    </location>
</feature>
<dbReference type="Gene3D" id="1.20.1250.20">
    <property type="entry name" value="MFS general substrate transporter like domains"/>
    <property type="match status" value="1"/>
</dbReference>